<dbReference type="GeneID" id="59265822"/>
<evidence type="ECO:0000256" key="2">
    <source>
        <dbReference type="SAM" id="MobiDB-lite"/>
    </source>
</evidence>
<feature type="coiled-coil region" evidence="1">
    <location>
        <begin position="141"/>
        <end position="182"/>
    </location>
</feature>
<dbReference type="AlphaFoldDB" id="A0A8H6AJZ3"/>
<name>A0A8H6AJZ3_9HELO</name>
<keyword evidence="4" id="KW-1185">Reference proteome</keyword>
<dbReference type="OrthoDB" id="3536611at2759"/>
<sequence>MSKNSLDNLAPGVKPALFDPRKKKVPQQPSLSHMLTQRPASNKGPATQPPVDTEMGDCLGSEPGVVTPQQGSQGVVRTEPAEKKEAVIFGAGMYGTVSADGNNKFHSSKIFGISFNGGKRIDEDALKFQLVALDEDFKAHKKDSKERCDMLEAEIVDLKTEVRELEKQKMEKTKEINELLGYTSKGASLTDPASQNTPESNSTIARLTTEKKTLNTFNRRMIQDNEKLKKEIDDLKERINDLESEDQAKEHKIQALQDVLDAEKMCHKSDMDTLQGEYNELTEAFDERESECKKLDVQVDELIEERDQLSQELEDVRAQDISDEAIKFLTKERDQLQKELDDARAQDISDEAIQSLTSERDQLEQQLNDTRQQLNHSEQKEREKQAELNSIMAEIERMKPEFHETTQKAATVDGLNQNIQLLQEELNRVKNDLTNANAERSQAIEAKDQTITAANQALLEFNSSNSAKLIQQLRTSIENLESEKTIYQNKITTLEADITKIHKDHEEKLLSIQQTHQYIIQKKNAAIEGHQNKLCLVQNQHQEMVKEKDEMVQRLKAEASTSEASLRKFVLEAKKSANAAELEEKKLRGELGVAKNSVLEVQSATKLMRNDLTKLQTEIESVKTILGQTDKKAKLAEKQLAETAELLVKEQNAHKEWKKNHSADVIRLAGMSKSSRLRAHFAEFSPSNVTDQEGLFELEEESVTPVRTRTLACDAPSIASLFKSDESEIALMKATIRSRLESAKADTKAEFTEEIKTELREELVESIKVELREELVGSIKAELREELVESVKAEIEEALLTSSTMPGQEIQTSQPSVMAFEGQENSLNLAGIVTSDPATSTFVHETAERNASAMNGSLIDGQTPIPVIVTKGKSLPRSKAYSWSMVFFILLLTSLWTGCLRNSGMSPTSGVVRLIDAPRPAIIPIATMNAPLLATRTTFQLAVIPATASASVQFPQVTTGAVLPNYADYLTPILHRSGIIYLYRIVAKVKSVVTWDVFKTSGERVARFFSREG</sequence>
<evidence type="ECO:0000256" key="1">
    <source>
        <dbReference type="SAM" id="Coils"/>
    </source>
</evidence>
<evidence type="ECO:0000313" key="3">
    <source>
        <dbReference type="EMBL" id="KAF5868839.1"/>
    </source>
</evidence>
<feature type="compositionally biased region" description="Polar residues" evidence="2">
    <location>
        <begin position="27"/>
        <end position="40"/>
    </location>
</feature>
<reference evidence="3 4" key="1">
    <citation type="journal article" date="2020" name="Phytopathology">
        <title>A high-quality genome resource of Botrytis fragariae, a new and rapidly spreading fungal pathogen causing strawberry gray mold in the U.S.A.</title>
        <authorList>
            <person name="Wu Y."/>
            <person name="Saski C.A."/>
            <person name="Schnabel G."/>
            <person name="Xiao S."/>
            <person name="Hu M."/>
        </authorList>
    </citation>
    <scope>NUCLEOTIDE SEQUENCE [LARGE SCALE GENOMIC DNA]</scope>
    <source>
        <strain evidence="3 4">BVB16</strain>
    </source>
</reference>
<dbReference type="RefSeq" id="XP_037187788.1">
    <property type="nucleotide sequence ID" value="XM_037342130.1"/>
</dbReference>
<proteinExistence type="predicted"/>
<dbReference type="Gene3D" id="1.10.287.1490">
    <property type="match status" value="1"/>
</dbReference>
<dbReference type="Proteomes" id="UP000531561">
    <property type="component" value="Unassembled WGS sequence"/>
</dbReference>
<accession>A0A8H6AJZ3</accession>
<evidence type="ECO:0000313" key="4">
    <source>
        <dbReference type="Proteomes" id="UP000531561"/>
    </source>
</evidence>
<keyword evidence="1" id="KW-0175">Coiled coil</keyword>
<feature type="region of interest" description="Disordered" evidence="2">
    <location>
        <begin position="1"/>
        <end position="56"/>
    </location>
</feature>
<organism evidence="3 4">
    <name type="scientific">Botrytis fragariae</name>
    <dbReference type="NCBI Taxonomy" id="1964551"/>
    <lineage>
        <taxon>Eukaryota</taxon>
        <taxon>Fungi</taxon>
        <taxon>Dikarya</taxon>
        <taxon>Ascomycota</taxon>
        <taxon>Pezizomycotina</taxon>
        <taxon>Leotiomycetes</taxon>
        <taxon>Helotiales</taxon>
        <taxon>Sclerotiniaceae</taxon>
        <taxon>Botrytis</taxon>
    </lineage>
</organism>
<comment type="caution">
    <text evidence="3">The sequence shown here is derived from an EMBL/GenBank/DDBJ whole genome shotgun (WGS) entry which is preliminary data.</text>
</comment>
<feature type="coiled-coil region" evidence="1">
    <location>
        <begin position="218"/>
        <end position="497"/>
    </location>
</feature>
<protein>
    <submittedName>
        <fullName evidence="3">Uncharacterized protein</fullName>
    </submittedName>
</protein>
<gene>
    <name evidence="3" type="ORF">Bfra_011804</name>
</gene>
<dbReference type="EMBL" id="JABFCT010000019">
    <property type="protein sequence ID" value="KAF5868839.1"/>
    <property type="molecule type" value="Genomic_DNA"/>
</dbReference>